<dbReference type="Proteomes" id="UP000887116">
    <property type="component" value="Unassembled WGS sequence"/>
</dbReference>
<gene>
    <name evidence="1" type="ORF">TNCT_152571</name>
</gene>
<proteinExistence type="predicted"/>
<protein>
    <submittedName>
        <fullName evidence="1">Uncharacterized protein</fullName>
    </submittedName>
</protein>
<sequence>MHTSCGLTFSVSNFSRKKLEVRLKIRDSMIHNFSEVAVDHQSGSKACGIFKAYKGDVAKLKSIDPILQRHIKDLYHVA</sequence>
<accession>A0A8X6FQX9</accession>
<reference evidence="1" key="1">
    <citation type="submission" date="2020-07" db="EMBL/GenBank/DDBJ databases">
        <title>Multicomponent nature underlies the extraordinary mechanical properties of spider dragline silk.</title>
        <authorList>
            <person name="Kono N."/>
            <person name="Nakamura H."/>
            <person name="Mori M."/>
            <person name="Yoshida Y."/>
            <person name="Ohtoshi R."/>
            <person name="Malay A.D."/>
            <person name="Moran D.A.P."/>
            <person name="Tomita M."/>
            <person name="Numata K."/>
            <person name="Arakawa K."/>
        </authorList>
    </citation>
    <scope>NUCLEOTIDE SEQUENCE</scope>
</reference>
<keyword evidence="2" id="KW-1185">Reference proteome</keyword>
<evidence type="ECO:0000313" key="2">
    <source>
        <dbReference type="Proteomes" id="UP000887116"/>
    </source>
</evidence>
<dbReference type="EMBL" id="BMAO01032869">
    <property type="protein sequence ID" value="GFQ85289.1"/>
    <property type="molecule type" value="Genomic_DNA"/>
</dbReference>
<dbReference type="AlphaFoldDB" id="A0A8X6FQX9"/>
<organism evidence="1 2">
    <name type="scientific">Trichonephila clavata</name>
    <name type="common">Joro spider</name>
    <name type="synonym">Nephila clavata</name>
    <dbReference type="NCBI Taxonomy" id="2740835"/>
    <lineage>
        <taxon>Eukaryota</taxon>
        <taxon>Metazoa</taxon>
        <taxon>Ecdysozoa</taxon>
        <taxon>Arthropoda</taxon>
        <taxon>Chelicerata</taxon>
        <taxon>Arachnida</taxon>
        <taxon>Araneae</taxon>
        <taxon>Araneomorphae</taxon>
        <taxon>Entelegynae</taxon>
        <taxon>Araneoidea</taxon>
        <taxon>Nephilidae</taxon>
        <taxon>Trichonephila</taxon>
    </lineage>
</organism>
<name>A0A8X6FQX9_TRICU</name>
<evidence type="ECO:0000313" key="1">
    <source>
        <dbReference type="EMBL" id="GFQ85289.1"/>
    </source>
</evidence>
<comment type="caution">
    <text evidence="1">The sequence shown here is derived from an EMBL/GenBank/DDBJ whole genome shotgun (WGS) entry which is preliminary data.</text>
</comment>